<accession>A0A1B1Y649</accession>
<comment type="similarity">
    <text evidence="2">Belongs to the SusD family.</text>
</comment>
<keyword evidence="5" id="KW-0998">Cell outer membrane</keyword>
<evidence type="ECO:0000256" key="3">
    <source>
        <dbReference type="ARBA" id="ARBA00022729"/>
    </source>
</evidence>
<feature type="signal peptide" evidence="6">
    <location>
        <begin position="1"/>
        <end position="22"/>
    </location>
</feature>
<dbReference type="AlphaFoldDB" id="A0A1B1Y649"/>
<proteinExistence type="inferred from homology"/>
<dbReference type="Gene3D" id="1.25.40.390">
    <property type="match status" value="1"/>
</dbReference>
<evidence type="ECO:0000313" key="9">
    <source>
        <dbReference type="EMBL" id="ANW96245.1"/>
    </source>
</evidence>
<dbReference type="OrthoDB" id="5694214at2"/>
<feature type="domain" description="SusD-like N-terminal" evidence="8">
    <location>
        <begin position="88"/>
        <end position="228"/>
    </location>
</feature>
<dbReference type="RefSeq" id="WP_068826164.1">
    <property type="nucleotide sequence ID" value="NZ_CP014224.1"/>
</dbReference>
<dbReference type="Proteomes" id="UP000092967">
    <property type="component" value="Chromosome"/>
</dbReference>
<dbReference type="EMBL" id="CP014224">
    <property type="protein sequence ID" value="ANW96245.1"/>
    <property type="molecule type" value="Genomic_DNA"/>
</dbReference>
<evidence type="ECO:0000256" key="2">
    <source>
        <dbReference type="ARBA" id="ARBA00006275"/>
    </source>
</evidence>
<feature type="chain" id="PRO_5008532527" description="Carbohydrate-binding protein SusD" evidence="6">
    <location>
        <begin position="23"/>
        <end position="590"/>
    </location>
</feature>
<dbReference type="Pfam" id="PF07980">
    <property type="entry name" value="SusD_RagB"/>
    <property type="match status" value="1"/>
</dbReference>
<keyword evidence="10" id="KW-1185">Reference proteome</keyword>
<keyword evidence="4" id="KW-0472">Membrane</keyword>
<organism evidence="9 10">
    <name type="scientific">Wenyingzhuangia fucanilytica</name>
    <dbReference type="NCBI Taxonomy" id="1790137"/>
    <lineage>
        <taxon>Bacteria</taxon>
        <taxon>Pseudomonadati</taxon>
        <taxon>Bacteroidota</taxon>
        <taxon>Flavobacteriia</taxon>
        <taxon>Flavobacteriales</taxon>
        <taxon>Flavobacteriaceae</taxon>
        <taxon>Wenyingzhuangia</taxon>
    </lineage>
</organism>
<dbReference type="KEGG" id="wfu:AXE80_08115"/>
<protein>
    <recommendedName>
        <fullName evidence="11">Carbohydrate-binding protein SusD</fullName>
    </recommendedName>
</protein>
<name>A0A1B1Y649_9FLAO</name>
<sequence>MKYIKLKNIIVVFMLLGLWSCSDESLTEINPNNPIVSWNSLGDTQKGLNSVYNSLLNESILSIEEEAWRSDMGYPGFGRPVANTTSNLPAYNLTYTNGQEFINDKWNACYTTIYYANQVIEGLNSLLPVDPVELELWESQMGQARFIRGLMHFYLHSTFNNGEIIIRDKVPTVSTGFGKALSSSDEVTKFFREDLEYAYEKLPEEYDDNFLGSATKWAAATILGTSYLYEASNGPNATGDYVKPTTYFEAVINSGKYSIVTDLSLMFTKEGEFNQESIFELAYNNQYRLDFTVWQSGKLSHQLSHQSTANTGFFMPAWVINAYKNDEMDTADARNIYTEPDGSTTQKPVSLRTSIMTAIINDDLSFFGDKRTADAIRTSTNGWGFGYYRKYIEFENTDPRGTRSAGSNVVVNRLAEVYLMQAECLIQQNDIAGALKLINEIRNRWALVLLGQPDGEWPAATFDNVVYDKASLMDRLMYIEKPLELSVEGHATRWIDLRRWGIIDDNLDRLSNAVYYAEAYSYPARDPITGEKTGATTTKNNSSIVDVDPGASGLNVIDYEYDEARTNYNSSLHDYYPIPLNEILRNPLLN</sequence>
<reference evidence="9 10" key="1">
    <citation type="submission" date="2016-02" db="EMBL/GenBank/DDBJ databases">
        <authorList>
            <person name="Wen L."/>
            <person name="He K."/>
            <person name="Yang H."/>
        </authorList>
    </citation>
    <scope>NUCLEOTIDE SEQUENCE [LARGE SCALE GENOMIC DNA]</scope>
    <source>
        <strain evidence="9 10">CZ1127</strain>
    </source>
</reference>
<evidence type="ECO:0000256" key="1">
    <source>
        <dbReference type="ARBA" id="ARBA00004442"/>
    </source>
</evidence>
<evidence type="ECO:0000259" key="7">
    <source>
        <dbReference type="Pfam" id="PF07980"/>
    </source>
</evidence>
<gene>
    <name evidence="9" type="ORF">AXE80_08115</name>
</gene>
<evidence type="ECO:0000259" key="8">
    <source>
        <dbReference type="Pfam" id="PF14322"/>
    </source>
</evidence>
<evidence type="ECO:0000313" key="10">
    <source>
        <dbReference type="Proteomes" id="UP000092967"/>
    </source>
</evidence>
<comment type="subcellular location">
    <subcellularLocation>
        <location evidence="1">Cell outer membrane</location>
    </subcellularLocation>
</comment>
<evidence type="ECO:0000256" key="5">
    <source>
        <dbReference type="ARBA" id="ARBA00023237"/>
    </source>
</evidence>
<feature type="domain" description="RagB/SusD" evidence="7">
    <location>
        <begin position="272"/>
        <end position="589"/>
    </location>
</feature>
<dbReference type="InterPro" id="IPR033985">
    <property type="entry name" value="SusD-like_N"/>
</dbReference>
<dbReference type="STRING" id="1790137.AXE80_08115"/>
<dbReference type="InterPro" id="IPR011990">
    <property type="entry name" value="TPR-like_helical_dom_sf"/>
</dbReference>
<evidence type="ECO:0008006" key="11">
    <source>
        <dbReference type="Google" id="ProtNLM"/>
    </source>
</evidence>
<dbReference type="SUPFAM" id="SSF48452">
    <property type="entry name" value="TPR-like"/>
    <property type="match status" value="1"/>
</dbReference>
<keyword evidence="3 6" id="KW-0732">Signal</keyword>
<dbReference type="GO" id="GO:0009279">
    <property type="term" value="C:cell outer membrane"/>
    <property type="evidence" value="ECO:0007669"/>
    <property type="project" value="UniProtKB-SubCell"/>
</dbReference>
<evidence type="ECO:0000256" key="6">
    <source>
        <dbReference type="SAM" id="SignalP"/>
    </source>
</evidence>
<evidence type="ECO:0000256" key="4">
    <source>
        <dbReference type="ARBA" id="ARBA00023136"/>
    </source>
</evidence>
<dbReference type="Pfam" id="PF14322">
    <property type="entry name" value="SusD-like_3"/>
    <property type="match status" value="1"/>
</dbReference>
<dbReference type="InterPro" id="IPR012944">
    <property type="entry name" value="SusD_RagB_dom"/>
</dbReference>